<name>A0AAN6IV46_EXODE</name>
<accession>A0AAN6IV46</accession>
<evidence type="ECO:0000313" key="1">
    <source>
        <dbReference type="EMBL" id="KAJ8988456.1"/>
    </source>
</evidence>
<comment type="caution">
    <text evidence="1">The sequence shown here is derived from an EMBL/GenBank/DDBJ whole genome shotgun (WGS) entry which is preliminary data.</text>
</comment>
<gene>
    <name evidence="1" type="ORF">HRR80_007483</name>
</gene>
<dbReference type="Proteomes" id="UP001161757">
    <property type="component" value="Unassembled WGS sequence"/>
</dbReference>
<proteinExistence type="predicted"/>
<organism evidence="1 2">
    <name type="scientific">Exophiala dermatitidis</name>
    <name type="common">Black yeast-like fungus</name>
    <name type="synonym">Wangiella dermatitidis</name>
    <dbReference type="NCBI Taxonomy" id="5970"/>
    <lineage>
        <taxon>Eukaryota</taxon>
        <taxon>Fungi</taxon>
        <taxon>Dikarya</taxon>
        <taxon>Ascomycota</taxon>
        <taxon>Pezizomycotina</taxon>
        <taxon>Eurotiomycetes</taxon>
        <taxon>Chaetothyriomycetidae</taxon>
        <taxon>Chaetothyriales</taxon>
        <taxon>Herpotrichiellaceae</taxon>
        <taxon>Exophiala</taxon>
    </lineage>
</organism>
<reference evidence="1" key="1">
    <citation type="submission" date="2023-01" db="EMBL/GenBank/DDBJ databases">
        <title>Exophiala dermititidis isolated from Cystic Fibrosis Patient.</title>
        <authorList>
            <person name="Kurbessoian T."/>
            <person name="Crocker A."/>
            <person name="Murante D."/>
            <person name="Hogan D.A."/>
            <person name="Stajich J.E."/>
        </authorList>
    </citation>
    <scope>NUCLEOTIDE SEQUENCE</scope>
    <source>
        <strain evidence="1">Ex8</strain>
    </source>
</reference>
<sequence length="167" mass="18048">MGLSTASYSTCIFSQEALLKFVLAAGGVEDAMMSSPKTQTTDAVGGASFNGGRNLAFILHIYWLLSYLMKIFPTTRDRRLVSRLGSNRKSNQAKMRPRSHKTLSWQVAQSGHSSKLKSWAPDAPSIHCFLAGVDSAAVLEKAQLQGSACITGRPSPGRASNQIETTR</sequence>
<protein>
    <submittedName>
        <fullName evidence="1">Uncharacterized protein</fullName>
    </submittedName>
</protein>
<evidence type="ECO:0000313" key="2">
    <source>
        <dbReference type="Proteomes" id="UP001161757"/>
    </source>
</evidence>
<dbReference type="EMBL" id="JAJGCB010000018">
    <property type="protein sequence ID" value="KAJ8988456.1"/>
    <property type="molecule type" value="Genomic_DNA"/>
</dbReference>
<dbReference type="AlphaFoldDB" id="A0AAN6IV46"/>